<dbReference type="Proteomes" id="UP000006727">
    <property type="component" value="Chromosome 24"/>
</dbReference>
<dbReference type="CDD" id="cd22162">
    <property type="entry name" value="F-box_AtSKIP3-like"/>
    <property type="match status" value="1"/>
</dbReference>
<dbReference type="PROSITE" id="PS50181">
    <property type="entry name" value="FBOX"/>
    <property type="match status" value="1"/>
</dbReference>
<evidence type="ECO:0000313" key="3">
    <source>
        <dbReference type="EnsemblPlants" id="Pp3c24_14280V3.1"/>
    </source>
</evidence>
<dbReference type="SMART" id="SM00256">
    <property type="entry name" value="FBOX"/>
    <property type="match status" value="1"/>
</dbReference>
<dbReference type="PANTHER" id="PTHR31960">
    <property type="entry name" value="F-BOX PROTEIN PP2-A15"/>
    <property type="match status" value="1"/>
</dbReference>
<dbReference type="EnsemblPlants" id="Pp3c24_14280V3.3">
    <property type="protein sequence ID" value="Pp3c24_14280V3.3"/>
    <property type="gene ID" value="Pp3c24_14280"/>
</dbReference>
<reference evidence="2 4" key="2">
    <citation type="journal article" date="2018" name="Plant J.">
        <title>The Physcomitrella patens chromosome-scale assembly reveals moss genome structure and evolution.</title>
        <authorList>
            <person name="Lang D."/>
            <person name="Ullrich K.K."/>
            <person name="Murat F."/>
            <person name="Fuchs J."/>
            <person name="Jenkins J."/>
            <person name="Haas F.B."/>
            <person name="Piednoel M."/>
            <person name="Gundlach H."/>
            <person name="Van Bel M."/>
            <person name="Meyberg R."/>
            <person name="Vives C."/>
            <person name="Morata J."/>
            <person name="Symeonidi A."/>
            <person name="Hiss M."/>
            <person name="Muchero W."/>
            <person name="Kamisugi Y."/>
            <person name="Saleh O."/>
            <person name="Blanc G."/>
            <person name="Decker E.L."/>
            <person name="van Gessel N."/>
            <person name="Grimwood J."/>
            <person name="Hayes R.D."/>
            <person name="Graham S.W."/>
            <person name="Gunter L.E."/>
            <person name="McDaniel S.F."/>
            <person name="Hoernstein S.N.W."/>
            <person name="Larsson A."/>
            <person name="Li F.W."/>
            <person name="Perroud P.F."/>
            <person name="Phillips J."/>
            <person name="Ranjan P."/>
            <person name="Rokshar D.S."/>
            <person name="Rothfels C.J."/>
            <person name="Schneider L."/>
            <person name="Shu S."/>
            <person name="Stevenson D.W."/>
            <person name="Thummler F."/>
            <person name="Tillich M."/>
            <person name="Villarreal Aguilar J.C."/>
            <person name="Widiez T."/>
            <person name="Wong G.K."/>
            <person name="Wymore A."/>
            <person name="Zhang Y."/>
            <person name="Zimmer A.D."/>
            <person name="Quatrano R.S."/>
            <person name="Mayer K.F.X."/>
            <person name="Goodstein D."/>
            <person name="Casacuberta J.M."/>
            <person name="Vandepoele K."/>
            <person name="Reski R."/>
            <person name="Cuming A.C."/>
            <person name="Tuskan G.A."/>
            <person name="Maumus F."/>
            <person name="Salse J."/>
            <person name="Schmutz J."/>
            <person name="Rensing S.A."/>
        </authorList>
    </citation>
    <scope>NUCLEOTIDE SEQUENCE [LARGE SCALE GENOMIC DNA]</scope>
    <source>
        <strain evidence="3 4">cv. Gransden 2004</strain>
    </source>
</reference>
<protein>
    <recommendedName>
        <fullName evidence="1">F-box domain-containing protein</fullName>
    </recommendedName>
</protein>
<evidence type="ECO:0000313" key="4">
    <source>
        <dbReference type="Proteomes" id="UP000006727"/>
    </source>
</evidence>
<reference evidence="2 4" key="1">
    <citation type="journal article" date="2008" name="Science">
        <title>The Physcomitrella genome reveals evolutionary insights into the conquest of land by plants.</title>
        <authorList>
            <person name="Rensing S."/>
            <person name="Lang D."/>
            <person name="Zimmer A."/>
            <person name="Terry A."/>
            <person name="Salamov A."/>
            <person name="Shapiro H."/>
            <person name="Nishiyama T."/>
            <person name="Perroud P.-F."/>
            <person name="Lindquist E."/>
            <person name="Kamisugi Y."/>
            <person name="Tanahashi T."/>
            <person name="Sakakibara K."/>
            <person name="Fujita T."/>
            <person name="Oishi K."/>
            <person name="Shin-I T."/>
            <person name="Kuroki Y."/>
            <person name="Toyoda A."/>
            <person name="Suzuki Y."/>
            <person name="Hashimoto A."/>
            <person name="Yamaguchi K."/>
            <person name="Sugano A."/>
            <person name="Kohara Y."/>
            <person name="Fujiyama A."/>
            <person name="Anterola A."/>
            <person name="Aoki S."/>
            <person name="Ashton N."/>
            <person name="Barbazuk W.B."/>
            <person name="Barker E."/>
            <person name="Bennetzen J."/>
            <person name="Bezanilla M."/>
            <person name="Blankenship R."/>
            <person name="Cho S.H."/>
            <person name="Dutcher S."/>
            <person name="Estelle M."/>
            <person name="Fawcett J.A."/>
            <person name="Gundlach H."/>
            <person name="Hanada K."/>
            <person name="Heyl A."/>
            <person name="Hicks K.A."/>
            <person name="Hugh J."/>
            <person name="Lohr M."/>
            <person name="Mayer K."/>
            <person name="Melkozernov A."/>
            <person name="Murata T."/>
            <person name="Nelson D."/>
            <person name="Pils B."/>
            <person name="Prigge M."/>
            <person name="Reiss B."/>
            <person name="Renner T."/>
            <person name="Rombauts S."/>
            <person name="Rushton P."/>
            <person name="Sanderfoot A."/>
            <person name="Schween G."/>
            <person name="Shiu S.-H."/>
            <person name="Stueber K."/>
            <person name="Theodoulou F.L."/>
            <person name="Tu H."/>
            <person name="Van de Peer Y."/>
            <person name="Verrier P.J."/>
            <person name="Waters E."/>
            <person name="Wood A."/>
            <person name="Yang L."/>
            <person name="Cove D."/>
            <person name="Cuming A."/>
            <person name="Hasebe M."/>
            <person name="Lucas S."/>
            <person name="Mishler D.B."/>
            <person name="Reski R."/>
            <person name="Grigoriev I."/>
            <person name="Quatrano R.S."/>
            <person name="Boore J.L."/>
        </authorList>
    </citation>
    <scope>NUCLEOTIDE SEQUENCE [LARGE SCALE GENOMIC DNA]</scope>
    <source>
        <strain evidence="3 4">cv. Gransden 2004</strain>
    </source>
</reference>
<evidence type="ECO:0000259" key="1">
    <source>
        <dbReference type="PROSITE" id="PS50181"/>
    </source>
</evidence>
<dbReference type="Gene3D" id="1.20.1280.50">
    <property type="match status" value="1"/>
</dbReference>
<reference evidence="3" key="3">
    <citation type="submission" date="2020-12" db="UniProtKB">
        <authorList>
            <consortium name="EnsemblPlants"/>
        </authorList>
    </citation>
    <scope>IDENTIFICATION</scope>
</reference>
<dbReference type="OMA" id="WFEFEVG"/>
<accession>A0A2K1IGS4</accession>
<keyword evidence="4" id="KW-1185">Reference proteome</keyword>
<evidence type="ECO:0000313" key="2">
    <source>
        <dbReference type="EMBL" id="PNR28479.1"/>
    </source>
</evidence>
<dbReference type="Gramene" id="Pp3c24_14280V3.2">
    <property type="protein sequence ID" value="Pp3c24_14280V3.2"/>
    <property type="gene ID" value="Pp3c24_14280"/>
</dbReference>
<feature type="domain" description="F-box" evidence="1">
    <location>
        <begin position="1"/>
        <end position="46"/>
    </location>
</feature>
<sequence>MSMADLPDDCIASILARTTPWDATRMAGVCTAFKRVTESEKLWKDFLPGDYDSICEAQTKLQSIREIVKSLAAGVFLDDGLQKYMLLQRSRGVCRKLSVVAMDIAWGSDMRFWKWEHSRSSCFGKVAHLLAICWLEVRGTWSCSLPAGSYTAVWRLRAANPMGGRFHFLSWKKPLTFTVATADGQTVEKSLNLVDTPRKCFEDWLEFEVGTINVHGDGSSTQKVKLTYSIRETDCTYWKGGLYLDCLTLRPSGCLEDVPPITKDLEFSKIRGHPGVF</sequence>
<organism evidence="2">
    <name type="scientific">Physcomitrium patens</name>
    <name type="common">Spreading-leaved earth moss</name>
    <name type="synonym">Physcomitrella patens</name>
    <dbReference type="NCBI Taxonomy" id="3218"/>
    <lineage>
        <taxon>Eukaryota</taxon>
        <taxon>Viridiplantae</taxon>
        <taxon>Streptophyta</taxon>
        <taxon>Embryophyta</taxon>
        <taxon>Bryophyta</taxon>
        <taxon>Bryophytina</taxon>
        <taxon>Bryopsida</taxon>
        <taxon>Funariidae</taxon>
        <taxon>Funariales</taxon>
        <taxon>Funariaceae</taxon>
        <taxon>Physcomitrium</taxon>
    </lineage>
</organism>
<gene>
    <name evidence="3" type="primary">LOC112276958</name>
    <name evidence="2" type="ORF">PHYPA_029071</name>
</gene>
<dbReference type="Gramene" id="Pp3c24_14280V3.3">
    <property type="protein sequence ID" value="Pp3c24_14280V3.3"/>
    <property type="gene ID" value="Pp3c24_14280"/>
</dbReference>
<dbReference type="Gramene" id="Pp3c24_14280V3.1">
    <property type="protein sequence ID" value="Pp3c24_14280V3.1"/>
    <property type="gene ID" value="Pp3c24_14280"/>
</dbReference>
<dbReference type="AlphaFoldDB" id="A0A2K1IGS4"/>
<dbReference type="Pfam" id="PF12937">
    <property type="entry name" value="F-box-like"/>
    <property type="match status" value="1"/>
</dbReference>
<dbReference type="EMBL" id="ABEU02000024">
    <property type="protein sequence ID" value="PNR28479.1"/>
    <property type="molecule type" value="Genomic_DNA"/>
</dbReference>
<dbReference type="EnsemblPlants" id="Pp3c24_14280V3.1">
    <property type="protein sequence ID" value="Pp3c24_14280V3.1"/>
    <property type="gene ID" value="Pp3c24_14280"/>
</dbReference>
<dbReference type="EnsemblPlants" id="Pp3c24_14280V3.2">
    <property type="protein sequence ID" value="Pp3c24_14280V3.2"/>
    <property type="gene ID" value="Pp3c24_14280"/>
</dbReference>
<dbReference type="InterPro" id="IPR036047">
    <property type="entry name" value="F-box-like_dom_sf"/>
</dbReference>
<dbReference type="RefSeq" id="XP_024364575.1">
    <property type="nucleotide sequence ID" value="XM_024508807.2"/>
</dbReference>
<dbReference type="GeneID" id="112276958"/>
<dbReference type="SUPFAM" id="SSF81383">
    <property type="entry name" value="F-box domain"/>
    <property type="match status" value="1"/>
</dbReference>
<dbReference type="PaxDb" id="3218-PP1S403_1V6.1"/>
<dbReference type="OrthoDB" id="9970274at2759"/>
<dbReference type="InterPro" id="IPR001810">
    <property type="entry name" value="F-box_dom"/>
</dbReference>
<dbReference type="Pfam" id="PF14299">
    <property type="entry name" value="PP2"/>
    <property type="match status" value="1"/>
</dbReference>
<dbReference type="InterPro" id="IPR025886">
    <property type="entry name" value="PP2-like"/>
</dbReference>
<proteinExistence type="predicted"/>
<name>A0A2K1IGS4_PHYPA</name>
<dbReference type="PANTHER" id="PTHR31960:SF26">
    <property type="entry name" value="F-BOX DOMAIN CONTAINING PROTEIN"/>
    <property type="match status" value="1"/>
</dbReference>